<protein>
    <submittedName>
        <fullName evidence="1">Uncharacterized protein</fullName>
    </submittedName>
</protein>
<name>A0A177BWZ1_9PLEO</name>
<evidence type="ECO:0000313" key="2">
    <source>
        <dbReference type="Proteomes" id="UP000077069"/>
    </source>
</evidence>
<dbReference type="EMBL" id="KV441563">
    <property type="protein sequence ID" value="OAF99027.1"/>
    <property type="molecule type" value="Genomic_DNA"/>
</dbReference>
<sequence>MASTKRGNEENGKAYNNYGSRAYVYAIIGKPVSWGYIYEHSYRYLFRDGSTQQLWGALHTASRKRSAPDGLVVGESHPWRAERRSTGPVESSLVATLKSAVRGQFVERILVGSVIAVHNTKSYEGLAEMKKRDYVEARHYRQRDGIFVFVPSKYELRAATSLGLS</sequence>
<dbReference type="GeneID" id="28769600"/>
<organism evidence="1 2">
    <name type="scientific">Paraphaeosphaeria sporulosa</name>
    <dbReference type="NCBI Taxonomy" id="1460663"/>
    <lineage>
        <taxon>Eukaryota</taxon>
        <taxon>Fungi</taxon>
        <taxon>Dikarya</taxon>
        <taxon>Ascomycota</taxon>
        <taxon>Pezizomycotina</taxon>
        <taxon>Dothideomycetes</taxon>
        <taxon>Pleosporomycetidae</taxon>
        <taxon>Pleosporales</taxon>
        <taxon>Massarineae</taxon>
        <taxon>Didymosphaeriaceae</taxon>
        <taxon>Paraphaeosphaeria</taxon>
    </lineage>
</organism>
<keyword evidence="2" id="KW-1185">Reference proteome</keyword>
<dbReference type="InParanoid" id="A0A177BWZ1"/>
<reference evidence="1 2" key="1">
    <citation type="submission" date="2016-05" db="EMBL/GenBank/DDBJ databases">
        <title>Comparative analysis of secretome profiles of manganese(II)-oxidizing ascomycete fungi.</title>
        <authorList>
            <consortium name="DOE Joint Genome Institute"/>
            <person name="Zeiner C.A."/>
            <person name="Purvine S.O."/>
            <person name="Zink E.M."/>
            <person name="Wu S."/>
            <person name="Pasa-Tolic L."/>
            <person name="Chaput D.L."/>
            <person name="Haridas S."/>
            <person name="Grigoriev I.V."/>
            <person name="Santelli C.M."/>
            <person name="Hansel C.M."/>
        </authorList>
    </citation>
    <scope>NUCLEOTIDE SEQUENCE [LARGE SCALE GENOMIC DNA]</scope>
    <source>
        <strain evidence="1 2">AP3s5-JAC2a</strain>
    </source>
</reference>
<dbReference type="RefSeq" id="XP_018029393.1">
    <property type="nucleotide sequence ID" value="XM_018186114.1"/>
</dbReference>
<dbReference type="Proteomes" id="UP000077069">
    <property type="component" value="Unassembled WGS sequence"/>
</dbReference>
<accession>A0A177BWZ1</accession>
<evidence type="ECO:0000313" key="1">
    <source>
        <dbReference type="EMBL" id="OAF99027.1"/>
    </source>
</evidence>
<gene>
    <name evidence="1" type="ORF">CC84DRAFT_414671</name>
</gene>
<dbReference type="AlphaFoldDB" id="A0A177BWZ1"/>
<proteinExistence type="predicted"/>